<dbReference type="AlphaFoldDB" id="A0A7W6HKY8"/>
<dbReference type="Pfam" id="PF00583">
    <property type="entry name" value="Acetyltransf_1"/>
    <property type="match status" value="1"/>
</dbReference>
<organism evidence="2 3">
    <name type="scientific">Allorhizobium taibaishanense</name>
    <dbReference type="NCBI Taxonomy" id="887144"/>
    <lineage>
        <taxon>Bacteria</taxon>
        <taxon>Pseudomonadati</taxon>
        <taxon>Pseudomonadota</taxon>
        <taxon>Alphaproteobacteria</taxon>
        <taxon>Hyphomicrobiales</taxon>
        <taxon>Rhizobiaceae</taxon>
        <taxon>Rhizobium/Agrobacterium group</taxon>
        <taxon>Allorhizobium</taxon>
    </lineage>
</organism>
<sequence length="176" mass="19115">MSEPAHLAPSALTLAPLARHDRARVLHLTLPQQQQMFAGPIDAVVEDADPAVDFHMGLVGEEPVCFFKIDRAYDTRLADFDLTSAGFKTGDLGLRALIVGSQYQGKGYGKAAMLALPAYLAHHYPPQHYTGARAFLTVNLRNPAAIGLYLATGWEDTGQRFLGGKAGPQHLFRLGF</sequence>
<proteinExistence type="predicted"/>
<dbReference type="Proteomes" id="UP000544107">
    <property type="component" value="Unassembled WGS sequence"/>
</dbReference>
<gene>
    <name evidence="2" type="ORF">GGQ71_001417</name>
</gene>
<evidence type="ECO:0000259" key="1">
    <source>
        <dbReference type="PROSITE" id="PS51186"/>
    </source>
</evidence>
<dbReference type="RefSeq" id="WP_083943091.1">
    <property type="nucleotide sequence ID" value="NZ_JACIED010000002.1"/>
</dbReference>
<comment type="caution">
    <text evidence="2">The sequence shown here is derived from an EMBL/GenBank/DDBJ whole genome shotgun (WGS) entry which is preliminary data.</text>
</comment>
<dbReference type="SUPFAM" id="SSF55729">
    <property type="entry name" value="Acyl-CoA N-acyltransferases (Nat)"/>
    <property type="match status" value="1"/>
</dbReference>
<dbReference type="InterPro" id="IPR016181">
    <property type="entry name" value="Acyl_CoA_acyltransferase"/>
</dbReference>
<dbReference type="InterPro" id="IPR000182">
    <property type="entry name" value="GNAT_dom"/>
</dbReference>
<dbReference type="EMBL" id="JACIED010000002">
    <property type="protein sequence ID" value="MBB4007154.1"/>
    <property type="molecule type" value="Genomic_DNA"/>
</dbReference>
<protein>
    <submittedName>
        <fullName evidence="2">GNAT superfamily N-acetyltransferase</fullName>
    </submittedName>
</protein>
<dbReference type="OrthoDB" id="8304386at2"/>
<name>A0A7W6HKY8_9HYPH</name>
<keyword evidence="2" id="KW-0808">Transferase</keyword>
<dbReference type="PROSITE" id="PS51186">
    <property type="entry name" value="GNAT"/>
    <property type="match status" value="1"/>
</dbReference>
<feature type="domain" description="N-acetyltransferase" evidence="1">
    <location>
        <begin position="12"/>
        <end position="176"/>
    </location>
</feature>
<reference evidence="2 3" key="1">
    <citation type="submission" date="2020-08" db="EMBL/GenBank/DDBJ databases">
        <title>Genomic Encyclopedia of Type Strains, Phase IV (KMG-IV): sequencing the most valuable type-strain genomes for metagenomic binning, comparative biology and taxonomic classification.</title>
        <authorList>
            <person name="Goeker M."/>
        </authorList>
    </citation>
    <scope>NUCLEOTIDE SEQUENCE [LARGE SCALE GENOMIC DNA]</scope>
    <source>
        <strain evidence="2 3">DSM 100021</strain>
    </source>
</reference>
<accession>A0A7W6HKY8</accession>
<dbReference type="Gene3D" id="3.40.630.30">
    <property type="match status" value="1"/>
</dbReference>
<dbReference type="GO" id="GO:0016747">
    <property type="term" value="F:acyltransferase activity, transferring groups other than amino-acyl groups"/>
    <property type="evidence" value="ECO:0007669"/>
    <property type="project" value="InterPro"/>
</dbReference>
<evidence type="ECO:0000313" key="3">
    <source>
        <dbReference type="Proteomes" id="UP000544107"/>
    </source>
</evidence>
<evidence type="ECO:0000313" key="2">
    <source>
        <dbReference type="EMBL" id="MBB4007154.1"/>
    </source>
</evidence>